<dbReference type="PIRSF" id="PIRSF000676">
    <property type="entry name" value="Homoser_kin"/>
    <property type="match status" value="1"/>
</dbReference>
<evidence type="ECO:0000256" key="13">
    <source>
        <dbReference type="HAMAP-Rule" id="MF_00384"/>
    </source>
</evidence>
<evidence type="ECO:0000256" key="5">
    <source>
        <dbReference type="ARBA" id="ARBA00022605"/>
    </source>
</evidence>
<dbReference type="Gene3D" id="3.30.230.10">
    <property type="match status" value="1"/>
</dbReference>
<evidence type="ECO:0000256" key="8">
    <source>
        <dbReference type="ARBA" id="ARBA00022741"/>
    </source>
</evidence>
<keyword evidence="7 13" id="KW-0791">Threonine biosynthesis</keyword>
<dbReference type="EC" id="2.7.1.39" evidence="3 13"/>
<evidence type="ECO:0000256" key="1">
    <source>
        <dbReference type="ARBA" id="ARBA00005015"/>
    </source>
</evidence>
<name>A0ABW2UX27_9BACL</name>
<keyword evidence="17" id="KW-1185">Reference proteome</keyword>
<protein>
    <recommendedName>
        <fullName evidence="4 13">Homoserine kinase</fullName>
        <shortName evidence="13">HK</shortName>
        <shortName evidence="13">HSK</shortName>
        <ecNumber evidence="3 13">2.7.1.39</ecNumber>
    </recommendedName>
</protein>
<dbReference type="Pfam" id="PF08544">
    <property type="entry name" value="GHMP_kinases_C"/>
    <property type="match status" value="1"/>
</dbReference>
<organism evidence="16 17">
    <name type="scientific">Paenibacillus thermoaerophilus</name>
    <dbReference type="NCBI Taxonomy" id="1215385"/>
    <lineage>
        <taxon>Bacteria</taxon>
        <taxon>Bacillati</taxon>
        <taxon>Bacillota</taxon>
        <taxon>Bacilli</taxon>
        <taxon>Bacillales</taxon>
        <taxon>Paenibacillaceae</taxon>
        <taxon>Paenibacillus</taxon>
    </lineage>
</organism>
<dbReference type="InterPro" id="IPR013750">
    <property type="entry name" value="GHMP_kinase_C_dom"/>
</dbReference>
<feature type="domain" description="GHMP kinase N-terminal" evidence="14">
    <location>
        <begin position="70"/>
        <end position="152"/>
    </location>
</feature>
<dbReference type="InterPro" id="IPR006203">
    <property type="entry name" value="GHMP_knse_ATP-bd_CS"/>
</dbReference>
<dbReference type="Pfam" id="PF00288">
    <property type="entry name" value="GHMP_kinases_N"/>
    <property type="match status" value="1"/>
</dbReference>
<keyword evidence="13" id="KW-0963">Cytoplasm</keyword>
<dbReference type="InterPro" id="IPR006204">
    <property type="entry name" value="GHMP_kinase_N_dom"/>
</dbReference>
<dbReference type="RefSeq" id="WP_138789056.1">
    <property type="nucleotide sequence ID" value="NZ_JBHTGQ010000002.1"/>
</dbReference>
<evidence type="ECO:0000259" key="15">
    <source>
        <dbReference type="Pfam" id="PF08544"/>
    </source>
</evidence>
<keyword evidence="5 13" id="KW-0028">Amino-acid biosynthesis</keyword>
<dbReference type="InterPro" id="IPR036554">
    <property type="entry name" value="GHMP_kinase_C_sf"/>
</dbReference>
<evidence type="ECO:0000256" key="7">
    <source>
        <dbReference type="ARBA" id="ARBA00022697"/>
    </source>
</evidence>
<keyword evidence="8 13" id="KW-0547">Nucleotide-binding</keyword>
<comment type="catalytic activity">
    <reaction evidence="11 13">
        <text>L-homoserine + ATP = O-phospho-L-homoserine + ADP + H(+)</text>
        <dbReference type="Rhea" id="RHEA:13985"/>
        <dbReference type="ChEBI" id="CHEBI:15378"/>
        <dbReference type="ChEBI" id="CHEBI:30616"/>
        <dbReference type="ChEBI" id="CHEBI:57476"/>
        <dbReference type="ChEBI" id="CHEBI:57590"/>
        <dbReference type="ChEBI" id="CHEBI:456216"/>
        <dbReference type="EC" id="2.7.1.39"/>
    </reaction>
</comment>
<evidence type="ECO:0000313" key="16">
    <source>
        <dbReference type="EMBL" id="MFC7748424.1"/>
    </source>
</evidence>
<sequence length="338" mass="35828">MRNGQAVRPEPGARVRVRVPASTANLGPGFDALGMALNLYAYVELTAVSGESVVRLHGDNLDGVPTDKSNLVYEIAQRVFRRAGIECPELAINIASDIPLTRGLGSSASAIVGALVAANALIGSPLSDDELFQMATAEEGHPDNVGAALFGGIVAAFWDGERAEYVKIPADPRLQALVAIPRFQLSTEKARHALPKQVPMRDAVFNVGHSSLLVAAFCQGRLDLIGKAMKDALHQPYRAALIPGMERVLAEAADHGAVGVALSGAGPTLLVLVERDSPRKEELESFLIDTLRREGVEADTMWLSPEADGAVVLSGETADASRPFEELVTRRSKGGVRA</sequence>
<evidence type="ECO:0000259" key="14">
    <source>
        <dbReference type="Pfam" id="PF00288"/>
    </source>
</evidence>
<dbReference type="PANTHER" id="PTHR20861">
    <property type="entry name" value="HOMOSERINE/4-DIPHOSPHOCYTIDYL-2-C-METHYL-D-ERYTHRITOL KINASE"/>
    <property type="match status" value="1"/>
</dbReference>
<comment type="caution">
    <text evidence="16">The sequence shown here is derived from an EMBL/GenBank/DDBJ whole genome shotgun (WGS) entry which is preliminary data.</text>
</comment>
<comment type="subcellular location">
    <subcellularLocation>
        <location evidence="13">Cytoplasm</location>
    </subcellularLocation>
</comment>
<dbReference type="PROSITE" id="PS00627">
    <property type="entry name" value="GHMP_KINASES_ATP"/>
    <property type="match status" value="1"/>
</dbReference>
<dbReference type="GO" id="GO:0004413">
    <property type="term" value="F:homoserine kinase activity"/>
    <property type="evidence" value="ECO:0007669"/>
    <property type="project" value="UniProtKB-EC"/>
</dbReference>
<evidence type="ECO:0000256" key="10">
    <source>
        <dbReference type="ARBA" id="ARBA00022840"/>
    </source>
</evidence>
<evidence type="ECO:0000256" key="11">
    <source>
        <dbReference type="ARBA" id="ARBA00049375"/>
    </source>
</evidence>
<dbReference type="InterPro" id="IPR000870">
    <property type="entry name" value="Homoserine_kinase"/>
</dbReference>
<dbReference type="Gene3D" id="3.30.70.890">
    <property type="entry name" value="GHMP kinase, C-terminal domain"/>
    <property type="match status" value="1"/>
</dbReference>
<reference evidence="17" key="1">
    <citation type="journal article" date="2019" name="Int. J. Syst. Evol. Microbiol.">
        <title>The Global Catalogue of Microorganisms (GCM) 10K type strain sequencing project: providing services to taxonomists for standard genome sequencing and annotation.</title>
        <authorList>
            <consortium name="The Broad Institute Genomics Platform"/>
            <consortium name="The Broad Institute Genome Sequencing Center for Infectious Disease"/>
            <person name="Wu L."/>
            <person name="Ma J."/>
        </authorList>
    </citation>
    <scope>NUCLEOTIDE SEQUENCE [LARGE SCALE GENOMIC DNA]</scope>
    <source>
        <strain evidence="17">JCM 18657</strain>
    </source>
</reference>
<dbReference type="HAMAP" id="MF_00384">
    <property type="entry name" value="Homoser_kinase"/>
    <property type="match status" value="1"/>
</dbReference>
<evidence type="ECO:0000256" key="3">
    <source>
        <dbReference type="ARBA" id="ARBA00012078"/>
    </source>
</evidence>
<comment type="similarity">
    <text evidence="2 13">Belongs to the GHMP kinase family. Homoserine kinase subfamily.</text>
</comment>
<feature type="domain" description="GHMP kinase C-terminal" evidence="15">
    <location>
        <begin position="214"/>
        <end position="281"/>
    </location>
</feature>
<dbReference type="SUPFAM" id="SSF54211">
    <property type="entry name" value="Ribosomal protein S5 domain 2-like"/>
    <property type="match status" value="1"/>
</dbReference>
<dbReference type="InterPro" id="IPR020568">
    <property type="entry name" value="Ribosomal_Su5_D2-typ_SF"/>
</dbReference>
<dbReference type="EMBL" id="JBHTGQ010000002">
    <property type="protein sequence ID" value="MFC7748424.1"/>
    <property type="molecule type" value="Genomic_DNA"/>
</dbReference>
<keyword evidence="6 13" id="KW-0808">Transferase</keyword>
<evidence type="ECO:0000256" key="2">
    <source>
        <dbReference type="ARBA" id="ARBA00007370"/>
    </source>
</evidence>
<evidence type="ECO:0000256" key="12">
    <source>
        <dbReference type="ARBA" id="ARBA00049954"/>
    </source>
</evidence>
<comment type="pathway">
    <text evidence="1 13">Amino-acid biosynthesis; L-threonine biosynthesis; L-threonine from L-aspartate: step 4/5.</text>
</comment>
<dbReference type="Proteomes" id="UP001596528">
    <property type="component" value="Unassembled WGS sequence"/>
</dbReference>
<dbReference type="NCBIfam" id="NF002288">
    <property type="entry name" value="PRK01212.1-4"/>
    <property type="match status" value="1"/>
</dbReference>
<evidence type="ECO:0000256" key="6">
    <source>
        <dbReference type="ARBA" id="ARBA00022679"/>
    </source>
</evidence>
<feature type="binding site" evidence="13">
    <location>
        <begin position="99"/>
        <end position="109"/>
    </location>
    <ligand>
        <name>ATP</name>
        <dbReference type="ChEBI" id="CHEBI:30616"/>
    </ligand>
</feature>
<keyword evidence="9 13" id="KW-0418">Kinase</keyword>
<dbReference type="NCBIfam" id="TIGR00191">
    <property type="entry name" value="thrB"/>
    <property type="match status" value="1"/>
</dbReference>
<dbReference type="InterPro" id="IPR014721">
    <property type="entry name" value="Ribsml_uS5_D2-typ_fold_subgr"/>
</dbReference>
<keyword evidence="10 13" id="KW-0067">ATP-binding</keyword>
<gene>
    <name evidence="13 16" type="primary">thrB</name>
    <name evidence="16" type="ORF">ACFQWB_00500</name>
</gene>
<comment type="function">
    <text evidence="12 13">Catalyzes the ATP-dependent phosphorylation of L-homoserine to L-homoserine phosphate.</text>
</comment>
<evidence type="ECO:0000256" key="4">
    <source>
        <dbReference type="ARBA" id="ARBA00017858"/>
    </source>
</evidence>
<evidence type="ECO:0000256" key="9">
    <source>
        <dbReference type="ARBA" id="ARBA00022777"/>
    </source>
</evidence>
<dbReference type="PANTHER" id="PTHR20861:SF1">
    <property type="entry name" value="HOMOSERINE KINASE"/>
    <property type="match status" value="1"/>
</dbReference>
<proteinExistence type="inferred from homology"/>
<dbReference type="SUPFAM" id="SSF55060">
    <property type="entry name" value="GHMP Kinase, C-terminal domain"/>
    <property type="match status" value="1"/>
</dbReference>
<accession>A0ABW2UX27</accession>
<evidence type="ECO:0000313" key="17">
    <source>
        <dbReference type="Proteomes" id="UP001596528"/>
    </source>
</evidence>
<dbReference type="PRINTS" id="PR00958">
    <property type="entry name" value="HOMSERKINASE"/>
</dbReference>